<organism evidence="2">
    <name type="scientific">uncultured Caudovirales phage</name>
    <dbReference type="NCBI Taxonomy" id="2100421"/>
    <lineage>
        <taxon>Viruses</taxon>
        <taxon>Duplodnaviria</taxon>
        <taxon>Heunggongvirae</taxon>
        <taxon>Uroviricota</taxon>
        <taxon>Caudoviricetes</taxon>
        <taxon>Peduoviridae</taxon>
        <taxon>Maltschvirus</taxon>
        <taxon>Maltschvirus maltsch</taxon>
    </lineage>
</organism>
<name>A0A6J5Q6V4_9CAUD</name>
<proteinExistence type="predicted"/>
<feature type="transmembrane region" description="Helical" evidence="1">
    <location>
        <begin position="15"/>
        <end position="37"/>
    </location>
</feature>
<evidence type="ECO:0000256" key="1">
    <source>
        <dbReference type="SAM" id="Phobius"/>
    </source>
</evidence>
<accession>A0A6J5Q6V4</accession>
<protein>
    <submittedName>
        <fullName evidence="2">Uncharacterized protein</fullName>
    </submittedName>
</protein>
<sequence length="41" mass="4408">MRVIAPAFVVSRARMWLTFGQGVAFGAGCAAAVYFVLFNIV</sequence>
<keyword evidence="1" id="KW-0812">Transmembrane</keyword>
<keyword evidence="1" id="KW-1133">Transmembrane helix</keyword>
<evidence type="ECO:0000313" key="2">
    <source>
        <dbReference type="EMBL" id="CAB4180440.1"/>
    </source>
</evidence>
<keyword evidence="1" id="KW-0472">Membrane</keyword>
<reference evidence="2" key="1">
    <citation type="submission" date="2020-05" db="EMBL/GenBank/DDBJ databases">
        <authorList>
            <person name="Chiriac C."/>
            <person name="Salcher M."/>
            <person name="Ghai R."/>
            <person name="Kavagutti S V."/>
        </authorList>
    </citation>
    <scope>NUCLEOTIDE SEQUENCE</scope>
</reference>
<gene>
    <name evidence="2" type="ORF">UFOVP1040_54</name>
</gene>
<dbReference type="EMBL" id="LR796994">
    <property type="protein sequence ID" value="CAB4180440.1"/>
    <property type="molecule type" value="Genomic_DNA"/>
</dbReference>
<dbReference type="PROSITE" id="PS51257">
    <property type="entry name" value="PROKAR_LIPOPROTEIN"/>
    <property type="match status" value="1"/>
</dbReference>